<evidence type="ECO:0000313" key="4">
    <source>
        <dbReference type="Proteomes" id="UP000001591"/>
    </source>
</evidence>
<keyword evidence="4" id="KW-1185">Reference proteome</keyword>
<protein>
    <submittedName>
        <fullName evidence="3">Glycosyl transferase, group 1 family protein</fullName>
        <ecNumber evidence="3">2.4.1.-</ecNumber>
    </submittedName>
</protein>
<name>B6IU41_RHOCS</name>
<gene>
    <name evidence="3" type="ordered locus">RC1_2537</name>
</gene>
<dbReference type="eggNOG" id="COG0438">
    <property type="taxonomic scope" value="Bacteria"/>
</dbReference>
<feature type="domain" description="Glycosyltransferase subfamily 4-like N-terminal" evidence="2">
    <location>
        <begin position="14"/>
        <end position="186"/>
    </location>
</feature>
<dbReference type="Gene3D" id="3.40.50.2000">
    <property type="entry name" value="Glycogen Phosphorylase B"/>
    <property type="match status" value="2"/>
</dbReference>
<dbReference type="KEGG" id="rce:RC1_2537"/>
<accession>B6IU41</accession>
<keyword evidence="3" id="KW-0328">Glycosyltransferase</keyword>
<dbReference type="EMBL" id="CP000613">
    <property type="protein sequence ID" value="ACI99918.1"/>
    <property type="molecule type" value="Genomic_DNA"/>
</dbReference>
<dbReference type="InterPro" id="IPR050194">
    <property type="entry name" value="Glycosyltransferase_grp1"/>
</dbReference>
<dbReference type="Pfam" id="PF00534">
    <property type="entry name" value="Glycos_transf_1"/>
    <property type="match status" value="1"/>
</dbReference>
<dbReference type="RefSeq" id="WP_012567700.1">
    <property type="nucleotide sequence ID" value="NC_011420.2"/>
</dbReference>
<dbReference type="OrthoDB" id="9801573at2"/>
<feature type="domain" description="Glycosyl transferase family 1" evidence="1">
    <location>
        <begin position="193"/>
        <end position="328"/>
    </location>
</feature>
<dbReference type="EC" id="2.4.1.-" evidence="3"/>
<evidence type="ECO:0000259" key="2">
    <source>
        <dbReference type="Pfam" id="PF13439"/>
    </source>
</evidence>
<dbReference type="PANTHER" id="PTHR45947:SF3">
    <property type="entry name" value="SULFOQUINOVOSYL TRANSFERASE SQD2"/>
    <property type="match status" value="1"/>
</dbReference>
<dbReference type="CAZy" id="GT4">
    <property type="family name" value="Glycosyltransferase Family 4"/>
</dbReference>
<dbReference type="Pfam" id="PF13439">
    <property type="entry name" value="Glyco_transf_4"/>
    <property type="match status" value="1"/>
</dbReference>
<dbReference type="STRING" id="414684.RC1_2537"/>
<dbReference type="Proteomes" id="UP000001591">
    <property type="component" value="Chromosome"/>
</dbReference>
<reference evidence="3 4" key="1">
    <citation type="journal article" date="2010" name="BMC Genomics">
        <title>Metabolic flexibility revealed in the genome of the cyst-forming alpha-1 proteobacterium Rhodospirillum centenum.</title>
        <authorList>
            <person name="Lu Y.K."/>
            <person name="Marden J."/>
            <person name="Han M."/>
            <person name="Swingley W.D."/>
            <person name="Mastrian S.D."/>
            <person name="Chowdhury S.R."/>
            <person name="Hao J."/>
            <person name="Helmy T."/>
            <person name="Kim S."/>
            <person name="Kurdoglu A.A."/>
            <person name="Matthies H.J."/>
            <person name="Rollo D."/>
            <person name="Stothard P."/>
            <person name="Blankenship R.E."/>
            <person name="Bauer C.E."/>
            <person name="Touchman J.W."/>
        </authorList>
    </citation>
    <scope>NUCLEOTIDE SEQUENCE [LARGE SCALE GENOMIC DNA]</scope>
    <source>
        <strain evidence="4">ATCC 51521 / SW</strain>
    </source>
</reference>
<proteinExistence type="predicted"/>
<dbReference type="InterPro" id="IPR001296">
    <property type="entry name" value="Glyco_trans_1"/>
</dbReference>
<dbReference type="HOGENOM" id="CLU_041001_0_0_5"/>
<dbReference type="PANTHER" id="PTHR45947">
    <property type="entry name" value="SULFOQUINOVOSYL TRANSFERASE SQD2"/>
    <property type="match status" value="1"/>
</dbReference>
<dbReference type="SUPFAM" id="SSF53756">
    <property type="entry name" value="UDP-Glycosyltransferase/glycogen phosphorylase"/>
    <property type="match status" value="1"/>
</dbReference>
<dbReference type="AlphaFoldDB" id="B6IU41"/>
<keyword evidence="3" id="KW-0808">Transferase</keyword>
<dbReference type="InterPro" id="IPR028098">
    <property type="entry name" value="Glyco_trans_4-like_N"/>
</dbReference>
<evidence type="ECO:0000259" key="1">
    <source>
        <dbReference type="Pfam" id="PF00534"/>
    </source>
</evidence>
<organism evidence="3 4">
    <name type="scientific">Rhodospirillum centenum (strain ATCC 51521 / SW)</name>
    <dbReference type="NCBI Taxonomy" id="414684"/>
    <lineage>
        <taxon>Bacteria</taxon>
        <taxon>Pseudomonadati</taxon>
        <taxon>Pseudomonadota</taxon>
        <taxon>Alphaproteobacteria</taxon>
        <taxon>Rhodospirillales</taxon>
        <taxon>Rhodospirillaceae</taxon>
        <taxon>Rhodospirillum</taxon>
    </lineage>
</organism>
<evidence type="ECO:0000313" key="3">
    <source>
        <dbReference type="EMBL" id="ACI99918.1"/>
    </source>
</evidence>
<sequence>MKVAIIHYWLVAMRGGEKVLEQLCRLFPQADIFTHVVDPAVLSPTLKRHRIVTSFIDRLPGARRHYQKYLPLMPLALEHLDLRGYDLVISSESGPAKGVVTDPDAVHVCYCHSPMRYVWNMYHDYRGGLGRLAGSALVPVAHYLRWWDTVTAARVDSFAANSGNVARRIRRYYGRGSEVVFPPVEVDDFTPTRDHDGFYLVAGQLVGYKRADLAVEAFNRSGRPLVVIGAGEQLDALRRMARPNVRVLGPQPFDSLRSHYARCRALVFPGEEDFGIVPVEAMASGKPVLAYGRGGALETVVDGRTGLFFREQSVDAINAAVERFEATERRFSTEEIALHARGFHADLFRGRMAGLIARSLTAAGHDPGDLAALAAETELAAEPSLLAPPAPLPPRQRAAG</sequence>
<dbReference type="GO" id="GO:0016757">
    <property type="term" value="F:glycosyltransferase activity"/>
    <property type="evidence" value="ECO:0007669"/>
    <property type="project" value="UniProtKB-KW"/>
</dbReference>